<protein>
    <submittedName>
        <fullName evidence="3">Aste57867_19929 protein</fullName>
    </submittedName>
</protein>
<feature type="region of interest" description="Disordered" evidence="1">
    <location>
        <begin position="1"/>
        <end position="31"/>
    </location>
</feature>
<keyword evidence="4" id="KW-1185">Reference proteome</keyword>
<dbReference type="OrthoDB" id="58896at2759"/>
<dbReference type="AlphaFoldDB" id="A0A485LFP8"/>
<proteinExistence type="predicted"/>
<sequence length="275" mass="30875">MGKRLCTKPPDALGTTQGDGQDLRGKKTTQPAHEFRHWDYIQDPRNEVHHELELGVQSTRTTKFTSGFYRRTRTAIASDRERLARQAVKDRASTSNATQRHERLVGLNSSYDYNIVTGAAGVPKQIKLPPCRQYLGGGTSEFLQHEGVIQLRESANRFYSRYTPNDLRADNLTREGLQFQKQSSAIGIGRNEIKSYGAADALNRALYKQCVDHNTTIKLEYTHVKKPIDAPKHAEPARAKKVVAAKPHPPAWLPPVVVHKTSSNQTDIDSVRALR</sequence>
<evidence type="ECO:0000313" key="3">
    <source>
        <dbReference type="EMBL" id="VFT96627.1"/>
    </source>
</evidence>
<dbReference type="Proteomes" id="UP000332933">
    <property type="component" value="Unassembled WGS sequence"/>
</dbReference>
<accession>A0A485LFP8</accession>
<evidence type="ECO:0000313" key="2">
    <source>
        <dbReference type="EMBL" id="KAF0688464.1"/>
    </source>
</evidence>
<gene>
    <name evidence="3" type="primary">Aste57867_19929</name>
    <name evidence="2" type="ORF">As57867_019863</name>
    <name evidence="3" type="ORF">ASTE57867_19929</name>
</gene>
<reference evidence="3 4" key="1">
    <citation type="submission" date="2019-03" db="EMBL/GenBank/DDBJ databases">
        <authorList>
            <person name="Gaulin E."/>
            <person name="Dumas B."/>
        </authorList>
    </citation>
    <scope>NUCLEOTIDE SEQUENCE [LARGE SCALE GENOMIC DNA]</scope>
    <source>
        <strain evidence="3">CBS 568.67</strain>
    </source>
</reference>
<evidence type="ECO:0000313" key="4">
    <source>
        <dbReference type="Proteomes" id="UP000332933"/>
    </source>
</evidence>
<dbReference type="EMBL" id="VJMH01006723">
    <property type="protein sequence ID" value="KAF0688464.1"/>
    <property type="molecule type" value="Genomic_DNA"/>
</dbReference>
<dbReference type="EMBL" id="CAADRA010006746">
    <property type="protein sequence ID" value="VFT96627.1"/>
    <property type="molecule type" value="Genomic_DNA"/>
</dbReference>
<reference evidence="2" key="2">
    <citation type="submission" date="2019-06" db="EMBL/GenBank/DDBJ databases">
        <title>Genomics analysis of Aphanomyces spp. identifies a new class of oomycete effector associated with host adaptation.</title>
        <authorList>
            <person name="Gaulin E."/>
        </authorList>
    </citation>
    <scope>NUCLEOTIDE SEQUENCE</scope>
    <source>
        <strain evidence="2">CBS 578.67</strain>
    </source>
</reference>
<organism evidence="3 4">
    <name type="scientific">Aphanomyces stellatus</name>
    <dbReference type="NCBI Taxonomy" id="120398"/>
    <lineage>
        <taxon>Eukaryota</taxon>
        <taxon>Sar</taxon>
        <taxon>Stramenopiles</taxon>
        <taxon>Oomycota</taxon>
        <taxon>Saprolegniomycetes</taxon>
        <taxon>Saprolegniales</taxon>
        <taxon>Verrucalvaceae</taxon>
        <taxon>Aphanomyces</taxon>
    </lineage>
</organism>
<name>A0A485LFP8_9STRA</name>
<evidence type="ECO:0000256" key="1">
    <source>
        <dbReference type="SAM" id="MobiDB-lite"/>
    </source>
</evidence>